<name>A0A0A9EVU1_ARUDO</name>
<reference evidence="1" key="1">
    <citation type="submission" date="2014-09" db="EMBL/GenBank/DDBJ databases">
        <authorList>
            <person name="Magalhaes I.L.F."/>
            <person name="Oliveira U."/>
            <person name="Santos F.R."/>
            <person name="Vidigal T.H.D.A."/>
            <person name="Brescovit A.D."/>
            <person name="Santos A.J."/>
        </authorList>
    </citation>
    <scope>NUCLEOTIDE SEQUENCE</scope>
    <source>
        <tissue evidence="1">Shoot tissue taken approximately 20 cm above the soil surface</tissue>
    </source>
</reference>
<sequence>MSHSTADLNLDVLPFCHL</sequence>
<dbReference type="AlphaFoldDB" id="A0A0A9EVU1"/>
<dbReference type="EMBL" id="GBRH01197763">
    <property type="protein sequence ID" value="JAE00133.1"/>
    <property type="molecule type" value="Transcribed_RNA"/>
</dbReference>
<organism evidence="1">
    <name type="scientific">Arundo donax</name>
    <name type="common">Giant reed</name>
    <name type="synonym">Donax arundinaceus</name>
    <dbReference type="NCBI Taxonomy" id="35708"/>
    <lineage>
        <taxon>Eukaryota</taxon>
        <taxon>Viridiplantae</taxon>
        <taxon>Streptophyta</taxon>
        <taxon>Embryophyta</taxon>
        <taxon>Tracheophyta</taxon>
        <taxon>Spermatophyta</taxon>
        <taxon>Magnoliopsida</taxon>
        <taxon>Liliopsida</taxon>
        <taxon>Poales</taxon>
        <taxon>Poaceae</taxon>
        <taxon>PACMAD clade</taxon>
        <taxon>Arundinoideae</taxon>
        <taxon>Arundineae</taxon>
        <taxon>Arundo</taxon>
    </lineage>
</organism>
<accession>A0A0A9EVU1</accession>
<protein>
    <submittedName>
        <fullName evidence="1">Uncharacterized protein</fullName>
    </submittedName>
</protein>
<proteinExistence type="predicted"/>
<reference evidence="1" key="2">
    <citation type="journal article" date="2015" name="Data Brief">
        <title>Shoot transcriptome of the giant reed, Arundo donax.</title>
        <authorList>
            <person name="Barrero R.A."/>
            <person name="Guerrero F.D."/>
            <person name="Moolhuijzen P."/>
            <person name="Goolsby J.A."/>
            <person name="Tidwell J."/>
            <person name="Bellgard S.E."/>
            <person name="Bellgard M.I."/>
        </authorList>
    </citation>
    <scope>NUCLEOTIDE SEQUENCE</scope>
    <source>
        <tissue evidence="1">Shoot tissue taken approximately 20 cm above the soil surface</tissue>
    </source>
</reference>
<evidence type="ECO:0000313" key="1">
    <source>
        <dbReference type="EMBL" id="JAE00133.1"/>
    </source>
</evidence>